<protein>
    <submittedName>
        <fullName evidence="3">FKBP-type peptidylprolyl isomerase</fullName>
    </submittedName>
</protein>
<feature type="chain" id="PRO_5021022378" evidence="2">
    <location>
        <begin position="22"/>
        <end position="337"/>
    </location>
</feature>
<evidence type="ECO:0000256" key="1">
    <source>
        <dbReference type="SAM" id="MobiDB-lite"/>
    </source>
</evidence>
<dbReference type="AlphaFoldDB" id="A0A4Q1K8L2"/>
<comment type="caution">
    <text evidence="3">The sequence shown here is derived from an EMBL/GenBank/DDBJ whole genome shotgun (WGS) entry which is preliminary data.</text>
</comment>
<dbReference type="EMBL" id="SBKN01000004">
    <property type="protein sequence ID" value="RXR22531.1"/>
    <property type="molecule type" value="Genomic_DNA"/>
</dbReference>
<dbReference type="InterPro" id="IPR018247">
    <property type="entry name" value="EF_Hand_1_Ca_BS"/>
</dbReference>
<dbReference type="GO" id="GO:0003755">
    <property type="term" value="F:peptidyl-prolyl cis-trans isomerase activity"/>
    <property type="evidence" value="ECO:0007669"/>
    <property type="project" value="InterPro"/>
</dbReference>
<dbReference type="Gene3D" id="3.10.50.40">
    <property type="match status" value="1"/>
</dbReference>
<evidence type="ECO:0000313" key="3">
    <source>
        <dbReference type="EMBL" id="RXR22531.1"/>
    </source>
</evidence>
<accession>A0A4Q1K8L2</accession>
<gene>
    <name evidence="3" type="ORF">EQG61_08085</name>
</gene>
<proteinExistence type="predicted"/>
<feature type="region of interest" description="Disordered" evidence="1">
    <location>
        <begin position="288"/>
        <end position="309"/>
    </location>
</feature>
<dbReference type="InterPro" id="IPR046357">
    <property type="entry name" value="PPIase_dom_sf"/>
</dbReference>
<name>A0A4Q1K8L2_9FLAO</name>
<keyword evidence="3" id="KW-0413">Isomerase</keyword>
<dbReference type="SUPFAM" id="SSF54534">
    <property type="entry name" value="FKBP-like"/>
    <property type="match status" value="1"/>
</dbReference>
<dbReference type="PROSITE" id="PS00018">
    <property type="entry name" value="EF_HAND_1"/>
    <property type="match status" value="1"/>
</dbReference>
<dbReference type="PROSITE" id="PS51257">
    <property type="entry name" value="PROKAR_LIPOPROTEIN"/>
    <property type="match status" value="1"/>
</dbReference>
<organism evidence="3 4">
    <name type="scientific">Flavobacterium stagni</name>
    <dbReference type="NCBI Taxonomy" id="2506421"/>
    <lineage>
        <taxon>Bacteria</taxon>
        <taxon>Pseudomonadati</taxon>
        <taxon>Bacteroidota</taxon>
        <taxon>Flavobacteriia</taxon>
        <taxon>Flavobacteriales</taxon>
        <taxon>Flavobacteriaceae</taxon>
        <taxon>Flavobacterium</taxon>
    </lineage>
</organism>
<reference evidence="4" key="1">
    <citation type="submission" date="2019-01" db="EMBL/GenBank/DDBJ databases">
        <title>Cytophagaceae bacterium strain CAR-16.</title>
        <authorList>
            <person name="Chen W.-M."/>
        </authorList>
    </citation>
    <scope>NUCLEOTIDE SEQUENCE [LARGE SCALE GENOMIC DNA]</scope>
    <source>
        <strain evidence="4">WWJ-16</strain>
    </source>
</reference>
<sequence length="337" mass="38131">MRLRFLLSVAVVASFMLFSCSKDNNPTIVVRDKAEQYATDIAAIDEFIDTHYMEVDPATYDVNFLEIPQNGTQESIREQTQYPLKDTLISQDDVDYKVYFIKFREGTQKRPTQVDSVHVAYKGINLDLSVFDQAPVANWFTLETVITGWSHMIPNFKSGTYTSVPGQPLQYDNYGAGVMFLPSGLGYFNGSSTNISAYSPLIFSFKLIEVQYKDHDRDKIFSKDERSFPLTNWSDNPKDFDSDGDDKANYVDVDDDGDGFLTRNELLYTVNGTNYYYPFNGALVDDPSTPNVDERRGIPRKYTGPVVNGVATPVDEDFTANPRLRRHLDPTATPVNP</sequence>
<dbReference type="Proteomes" id="UP000289857">
    <property type="component" value="Unassembled WGS sequence"/>
</dbReference>
<keyword evidence="2" id="KW-0732">Signal</keyword>
<dbReference type="RefSeq" id="WP_129461416.1">
    <property type="nucleotide sequence ID" value="NZ_SBKN01000004.1"/>
</dbReference>
<feature type="signal peptide" evidence="2">
    <location>
        <begin position="1"/>
        <end position="21"/>
    </location>
</feature>
<evidence type="ECO:0000256" key="2">
    <source>
        <dbReference type="SAM" id="SignalP"/>
    </source>
</evidence>
<evidence type="ECO:0000313" key="4">
    <source>
        <dbReference type="Proteomes" id="UP000289857"/>
    </source>
</evidence>
<dbReference type="OrthoDB" id="1424215at2"/>
<keyword evidence="4" id="KW-1185">Reference proteome</keyword>